<keyword evidence="1" id="KW-0240">DNA-directed RNA polymerase</keyword>
<keyword evidence="2" id="KW-1185">Reference proteome</keyword>
<evidence type="ECO:0000313" key="2">
    <source>
        <dbReference type="Proteomes" id="UP000447434"/>
    </source>
</evidence>
<sequence>MAERSHLVFHNKVIGGTPIKRLIRRLIDHFGMAYTSHILDQVKVRWNEKKEKREGVGYLKKREKECERRVRSNSISITIGHTGIEIEDDEQAWVLSQKVRVDWVN</sequence>
<gene>
    <name evidence="1" type="ORF">Lalb_Chr24g0400951</name>
</gene>
<name>A0A6A4NCB7_LUPAL</name>
<accession>A0A6A4NCB7</accession>
<dbReference type="EMBL" id="WOCE01000024">
    <property type="protein sequence ID" value="KAE9586351.1"/>
    <property type="molecule type" value="Genomic_DNA"/>
</dbReference>
<organism evidence="1 2">
    <name type="scientific">Lupinus albus</name>
    <name type="common">White lupine</name>
    <name type="synonym">Lupinus termis</name>
    <dbReference type="NCBI Taxonomy" id="3870"/>
    <lineage>
        <taxon>Eukaryota</taxon>
        <taxon>Viridiplantae</taxon>
        <taxon>Streptophyta</taxon>
        <taxon>Embryophyta</taxon>
        <taxon>Tracheophyta</taxon>
        <taxon>Spermatophyta</taxon>
        <taxon>Magnoliopsida</taxon>
        <taxon>eudicotyledons</taxon>
        <taxon>Gunneridae</taxon>
        <taxon>Pentapetalae</taxon>
        <taxon>rosids</taxon>
        <taxon>fabids</taxon>
        <taxon>Fabales</taxon>
        <taxon>Fabaceae</taxon>
        <taxon>Papilionoideae</taxon>
        <taxon>50 kb inversion clade</taxon>
        <taxon>genistoids sensu lato</taxon>
        <taxon>core genistoids</taxon>
        <taxon>Genisteae</taxon>
        <taxon>Lupinus</taxon>
    </lineage>
</organism>
<reference evidence="2" key="1">
    <citation type="journal article" date="2020" name="Nat. Commun.">
        <title>Genome sequence of the cluster root forming white lupin.</title>
        <authorList>
            <person name="Hufnagel B."/>
            <person name="Marques A."/>
            <person name="Soriano A."/>
            <person name="Marques L."/>
            <person name="Divol F."/>
            <person name="Doumas P."/>
            <person name="Sallet E."/>
            <person name="Mancinotti D."/>
            <person name="Carrere S."/>
            <person name="Marande W."/>
            <person name="Arribat S."/>
            <person name="Keller J."/>
            <person name="Huneau C."/>
            <person name="Blein T."/>
            <person name="Aime D."/>
            <person name="Laguerre M."/>
            <person name="Taylor J."/>
            <person name="Schubert V."/>
            <person name="Nelson M."/>
            <person name="Geu-Flores F."/>
            <person name="Crespi M."/>
            <person name="Gallardo-Guerrero K."/>
            <person name="Delaux P.-M."/>
            <person name="Salse J."/>
            <person name="Berges H."/>
            <person name="Guyot R."/>
            <person name="Gouzy J."/>
            <person name="Peret B."/>
        </authorList>
    </citation>
    <scope>NUCLEOTIDE SEQUENCE [LARGE SCALE GENOMIC DNA]</scope>
    <source>
        <strain evidence="2">cv. Amiga</strain>
    </source>
</reference>
<evidence type="ECO:0000313" key="1">
    <source>
        <dbReference type="EMBL" id="KAE9586351.1"/>
    </source>
</evidence>
<dbReference type="PANTHER" id="PTHR48443:SF1">
    <property type="entry name" value="DNA-DIRECTED RNA POLYMERASE SUBUNIT BETA"/>
    <property type="match status" value="1"/>
</dbReference>
<dbReference type="PANTHER" id="PTHR48443">
    <property type="entry name" value="DNA-DIRECTED RNA POLYMERASE SUBUNIT BETA"/>
    <property type="match status" value="1"/>
</dbReference>
<proteinExistence type="predicted"/>
<dbReference type="OrthoDB" id="498011at2759"/>
<comment type="caution">
    <text evidence="1">The sequence shown here is derived from an EMBL/GenBank/DDBJ whole genome shotgun (WGS) entry which is preliminary data.</text>
</comment>
<dbReference type="Proteomes" id="UP000447434">
    <property type="component" value="Chromosome 24"/>
</dbReference>
<dbReference type="AlphaFoldDB" id="A0A6A4NCB7"/>
<protein>
    <submittedName>
        <fullName evidence="1">Putative DNA-directed RNA polymerase</fullName>
    </submittedName>
</protein>
<keyword evidence="1" id="KW-0804">Transcription</keyword>
<dbReference type="GO" id="GO:0000428">
    <property type="term" value="C:DNA-directed RNA polymerase complex"/>
    <property type="evidence" value="ECO:0007669"/>
    <property type="project" value="UniProtKB-KW"/>
</dbReference>